<feature type="modified residue" description="N6-(pyridoxal phosphate)lysine" evidence="12">
    <location>
        <position position="281"/>
    </location>
</feature>
<feature type="domain" description="Radical SAM core" evidence="13">
    <location>
        <begin position="55"/>
        <end position="267"/>
    </location>
</feature>
<evidence type="ECO:0000259" key="13">
    <source>
        <dbReference type="PROSITE" id="PS51918"/>
    </source>
</evidence>
<dbReference type="InterPro" id="IPR003739">
    <property type="entry name" value="Lys_aminomutase/Glu_NH3_mut"/>
</dbReference>
<evidence type="ECO:0000256" key="10">
    <source>
        <dbReference type="ARBA" id="ARBA00023235"/>
    </source>
</evidence>
<dbReference type="InterPro" id="IPR025895">
    <property type="entry name" value="LAM_C_dom"/>
</dbReference>
<sequence length="312" mass="35563">MKSFRVTDYYKSISINKPQLEKQFTPDIREKDVLSYEVGDPLNEEEHIVAPRLVHRYKDRVLLLVTDNCRLYCRHCFRRDFIDRGDNDITDKEIDAACLYIKNNIDVHEVLISGGDPLTLGYKRLSYLLHSLKSARDNLVIRIGTRVPIVDPDFIDNGMLDLFKSISPVWMALQVNHPDELTPRVKEVLNKLTFSGVTLLNQAVLLKGVNDNLETLKQLCQKLLEFRVKPYYIFQGDLAKGTSHLRVPISKGLKLMASLRDEVSGIAMPTYAVDIPGGGGKIPLNPDFIESEDDNFYYLKNSAGFIGKYPKE</sequence>
<feature type="binding site" evidence="11">
    <location>
        <position position="76"/>
    </location>
    <ligand>
        <name>[4Fe-4S] cluster</name>
        <dbReference type="ChEBI" id="CHEBI:49883"/>
        <note>4Fe-4S-S-AdoMet</note>
    </ligand>
</feature>
<comment type="similarity">
    <text evidence="3">Belongs to the radical SAM superfamily. KamA family.</text>
</comment>
<evidence type="ECO:0000256" key="9">
    <source>
        <dbReference type="ARBA" id="ARBA00023014"/>
    </source>
</evidence>
<keyword evidence="8" id="KW-0408">Iron</keyword>
<protein>
    <submittedName>
        <fullName evidence="14">KamA family radical SAM protein</fullName>
    </submittedName>
</protein>
<proteinExistence type="inferred from homology"/>
<keyword evidence="6 11" id="KW-0479">Metal-binding</keyword>
<evidence type="ECO:0000256" key="3">
    <source>
        <dbReference type="ARBA" id="ARBA00008703"/>
    </source>
</evidence>
<evidence type="ECO:0000256" key="5">
    <source>
        <dbReference type="ARBA" id="ARBA00022691"/>
    </source>
</evidence>
<dbReference type="InterPro" id="IPR007197">
    <property type="entry name" value="rSAM"/>
</dbReference>
<evidence type="ECO:0000256" key="6">
    <source>
        <dbReference type="ARBA" id="ARBA00022723"/>
    </source>
</evidence>
<keyword evidence="15" id="KW-1185">Reference proteome</keyword>
<name>A0A5C1QDQ2_9SPIO</name>
<dbReference type="PANTHER" id="PTHR30538:SF1">
    <property type="entry name" value="L-LYSINE 2,3-AMINOMUTASE"/>
    <property type="match status" value="1"/>
</dbReference>
<dbReference type="Proteomes" id="UP000323824">
    <property type="component" value="Chromosome"/>
</dbReference>
<dbReference type="NCBIfam" id="TIGR00238">
    <property type="entry name" value="KamA family radical SAM protein"/>
    <property type="match status" value="1"/>
</dbReference>
<feature type="binding site" evidence="11">
    <location>
        <position position="69"/>
    </location>
    <ligand>
        <name>[4Fe-4S] cluster</name>
        <dbReference type="ChEBI" id="CHEBI:49883"/>
        <note>4Fe-4S-S-AdoMet</note>
    </ligand>
</feature>
<dbReference type="SFLD" id="SFLDS00029">
    <property type="entry name" value="Radical_SAM"/>
    <property type="match status" value="1"/>
</dbReference>
<organism evidence="14 15">
    <name type="scientific">Thiospirochaeta perfilievii</name>
    <dbReference type="NCBI Taxonomy" id="252967"/>
    <lineage>
        <taxon>Bacteria</taxon>
        <taxon>Pseudomonadati</taxon>
        <taxon>Spirochaetota</taxon>
        <taxon>Spirochaetia</taxon>
        <taxon>Spirochaetales</taxon>
        <taxon>Spirochaetaceae</taxon>
        <taxon>Thiospirochaeta</taxon>
    </lineage>
</organism>
<keyword evidence="7 12" id="KW-0663">Pyridoxal phosphate</keyword>
<keyword evidence="5" id="KW-0949">S-adenosyl-L-methionine</keyword>
<evidence type="ECO:0000256" key="7">
    <source>
        <dbReference type="ARBA" id="ARBA00022898"/>
    </source>
</evidence>
<comment type="cofactor">
    <cofactor evidence="2">
        <name>[4Fe-4S] cluster</name>
        <dbReference type="ChEBI" id="CHEBI:49883"/>
    </cofactor>
</comment>
<dbReference type="SFLD" id="SFLDG01070">
    <property type="entry name" value="PLP-dependent"/>
    <property type="match status" value="1"/>
</dbReference>
<evidence type="ECO:0000256" key="12">
    <source>
        <dbReference type="PIRSR" id="PIRSR603739-50"/>
    </source>
</evidence>
<dbReference type="CDD" id="cd01335">
    <property type="entry name" value="Radical_SAM"/>
    <property type="match status" value="1"/>
</dbReference>
<comment type="cofactor">
    <cofactor evidence="1 12">
        <name>pyridoxal 5'-phosphate</name>
        <dbReference type="ChEBI" id="CHEBI:597326"/>
    </cofactor>
</comment>
<dbReference type="InterPro" id="IPR013785">
    <property type="entry name" value="Aldolase_TIM"/>
</dbReference>
<gene>
    <name evidence="14" type="ORF">EW093_13645</name>
</gene>
<dbReference type="SUPFAM" id="SSF102114">
    <property type="entry name" value="Radical SAM enzymes"/>
    <property type="match status" value="1"/>
</dbReference>
<dbReference type="PROSITE" id="PS51918">
    <property type="entry name" value="RADICAL_SAM"/>
    <property type="match status" value="1"/>
</dbReference>
<dbReference type="GO" id="GO:0046872">
    <property type="term" value="F:metal ion binding"/>
    <property type="evidence" value="ECO:0007669"/>
    <property type="project" value="UniProtKB-KW"/>
</dbReference>
<evidence type="ECO:0000313" key="15">
    <source>
        <dbReference type="Proteomes" id="UP000323824"/>
    </source>
</evidence>
<evidence type="ECO:0000256" key="2">
    <source>
        <dbReference type="ARBA" id="ARBA00001966"/>
    </source>
</evidence>
<evidence type="ECO:0000313" key="14">
    <source>
        <dbReference type="EMBL" id="QEN05711.1"/>
    </source>
</evidence>
<dbReference type="KEGG" id="sper:EW093_13645"/>
<evidence type="ECO:0000256" key="1">
    <source>
        <dbReference type="ARBA" id="ARBA00001933"/>
    </source>
</evidence>
<dbReference type="Gene3D" id="3.20.20.70">
    <property type="entry name" value="Aldolase class I"/>
    <property type="match status" value="1"/>
</dbReference>
<dbReference type="PIRSF" id="PIRSF004911">
    <property type="entry name" value="DUF160"/>
    <property type="match status" value="1"/>
</dbReference>
<feature type="binding site" evidence="11">
    <location>
        <position position="73"/>
    </location>
    <ligand>
        <name>[4Fe-4S] cluster</name>
        <dbReference type="ChEBI" id="CHEBI:49883"/>
        <note>4Fe-4S-S-AdoMet</note>
    </ligand>
</feature>
<evidence type="ECO:0000256" key="11">
    <source>
        <dbReference type="PIRSR" id="PIRSR004911-1"/>
    </source>
</evidence>
<dbReference type="PANTHER" id="PTHR30538">
    <property type="entry name" value="LYSINE 2,3-AMINOMUTASE-RELATED"/>
    <property type="match status" value="1"/>
</dbReference>
<reference evidence="14 15" key="1">
    <citation type="submission" date="2019-02" db="EMBL/GenBank/DDBJ databases">
        <authorList>
            <person name="Fomenkov A."/>
            <person name="Dubinina G."/>
            <person name="Grabovich M."/>
            <person name="Vincze T."/>
            <person name="Roberts R.J."/>
        </authorList>
    </citation>
    <scope>NUCLEOTIDE SEQUENCE [LARGE SCALE GENOMIC DNA]</scope>
    <source>
        <strain evidence="14 15">P</strain>
    </source>
</reference>
<evidence type="ECO:0000256" key="8">
    <source>
        <dbReference type="ARBA" id="ARBA00023004"/>
    </source>
</evidence>
<accession>A0A5C1QDQ2</accession>
<dbReference type="RefSeq" id="WP_149568945.1">
    <property type="nucleotide sequence ID" value="NZ_CP035807.1"/>
</dbReference>
<keyword evidence="9 11" id="KW-0411">Iron-sulfur</keyword>
<dbReference type="AlphaFoldDB" id="A0A5C1QDQ2"/>
<dbReference type="OrthoDB" id="9768064at2"/>
<reference evidence="14 15" key="2">
    <citation type="submission" date="2019-09" db="EMBL/GenBank/DDBJ databases">
        <title>Complete Genome Sequence and Methylome Analysis of free living Spirochaetas.</title>
        <authorList>
            <person name="Leshcheva N."/>
            <person name="Mikheeva N."/>
        </authorList>
    </citation>
    <scope>NUCLEOTIDE SEQUENCE [LARGE SCALE GENOMIC DNA]</scope>
    <source>
        <strain evidence="14 15">P</strain>
    </source>
</reference>
<evidence type="ECO:0000256" key="4">
    <source>
        <dbReference type="ARBA" id="ARBA00022485"/>
    </source>
</evidence>
<dbReference type="GO" id="GO:0051539">
    <property type="term" value="F:4 iron, 4 sulfur cluster binding"/>
    <property type="evidence" value="ECO:0007669"/>
    <property type="project" value="UniProtKB-KW"/>
</dbReference>
<dbReference type="EMBL" id="CP035807">
    <property type="protein sequence ID" value="QEN05711.1"/>
    <property type="molecule type" value="Genomic_DNA"/>
</dbReference>
<dbReference type="Pfam" id="PF12544">
    <property type="entry name" value="LAM_C"/>
    <property type="match status" value="1"/>
</dbReference>
<dbReference type="GO" id="GO:0016853">
    <property type="term" value="F:isomerase activity"/>
    <property type="evidence" value="ECO:0007669"/>
    <property type="project" value="UniProtKB-KW"/>
</dbReference>
<dbReference type="InterPro" id="IPR058240">
    <property type="entry name" value="rSAM_sf"/>
</dbReference>
<keyword evidence="10" id="KW-0413">Isomerase</keyword>
<keyword evidence="4 11" id="KW-0004">4Fe-4S</keyword>
<dbReference type="Pfam" id="PF04055">
    <property type="entry name" value="Radical_SAM"/>
    <property type="match status" value="1"/>
</dbReference>